<evidence type="ECO:0000313" key="1">
    <source>
        <dbReference type="EMBL" id="KAK3236724.1"/>
    </source>
</evidence>
<accession>A0AAE0EQM7</accession>
<dbReference type="Proteomes" id="UP001190700">
    <property type="component" value="Unassembled WGS sequence"/>
</dbReference>
<dbReference type="SUPFAM" id="SSF140860">
    <property type="entry name" value="Pseudo ankyrin repeat-like"/>
    <property type="match status" value="1"/>
</dbReference>
<comment type="caution">
    <text evidence="1">The sequence shown here is derived from an EMBL/GenBank/DDBJ whole genome shotgun (WGS) entry which is preliminary data.</text>
</comment>
<dbReference type="AlphaFoldDB" id="A0AAE0EQM7"/>
<name>A0AAE0EQM7_9CHLO</name>
<evidence type="ECO:0000313" key="2">
    <source>
        <dbReference type="Proteomes" id="UP001190700"/>
    </source>
</evidence>
<dbReference type="EMBL" id="LGRX02034884">
    <property type="protein sequence ID" value="KAK3236724.1"/>
    <property type="molecule type" value="Genomic_DNA"/>
</dbReference>
<organism evidence="1 2">
    <name type="scientific">Cymbomonas tetramitiformis</name>
    <dbReference type="NCBI Taxonomy" id="36881"/>
    <lineage>
        <taxon>Eukaryota</taxon>
        <taxon>Viridiplantae</taxon>
        <taxon>Chlorophyta</taxon>
        <taxon>Pyramimonadophyceae</taxon>
        <taxon>Pyramimonadales</taxon>
        <taxon>Pyramimonadaceae</taxon>
        <taxon>Cymbomonas</taxon>
    </lineage>
</organism>
<keyword evidence="2" id="KW-1185">Reference proteome</keyword>
<sequence>MIKSVPLAEWTIAAMTSSNTVIAARQFKRLICSRAARGGHLEVLQWARTHGCPWNEDTCMRTAGRYPRCRAMLRMAARGMTIRVALPRKKGTWRGHLEALKLARTHGCPWNENTLRLRAAGGGHPEVSAAAHTHGCPWNEDAVCVGAGAYGGKS</sequence>
<proteinExistence type="predicted"/>
<protein>
    <submittedName>
        <fullName evidence="1">Uncharacterized protein</fullName>
    </submittedName>
</protein>
<gene>
    <name evidence="1" type="ORF">CYMTET_53152</name>
</gene>
<reference evidence="1 2" key="1">
    <citation type="journal article" date="2015" name="Genome Biol. Evol.">
        <title>Comparative Genomics of a Bacterivorous Green Alga Reveals Evolutionary Causalities and Consequences of Phago-Mixotrophic Mode of Nutrition.</title>
        <authorList>
            <person name="Burns J.A."/>
            <person name="Paasch A."/>
            <person name="Narechania A."/>
            <person name="Kim E."/>
        </authorList>
    </citation>
    <scope>NUCLEOTIDE SEQUENCE [LARGE SCALE GENOMIC DNA]</scope>
    <source>
        <strain evidence="1 2">PLY_AMNH</strain>
    </source>
</reference>